<dbReference type="RefSeq" id="WP_396771196.1">
    <property type="nucleotide sequence ID" value="NZ_JBITLA010000014.1"/>
</dbReference>
<protein>
    <submittedName>
        <fullName evidence="1">Uncharacterized protein</fullName>
    </submittedName>
</protein>
<sequence length="248" mass="26417">MRDFTNLQWPEAPFGAEQRPFGRPWDMLAAFAIDWADQAAGLREVPVAAATVYLRVRRHGSAYDISGDTLQIGFRATVLDHPDEAPDLLALTDRALTRARRHSVILAGHALGQDLARMMLLSTAPLRGATGVAEAWAHRSTKGRGLALMIDTAVEANEAAAALDMATAPLPAPMPDSPAGSATAARAVLARALAIGLTAAVHAGRYRWEGVFRVADAIDQAAWDVLHPVKTATAPDDTNRRPPTPAKA</sequence>
<proteinExistence type="predicted"/>
<evidence type="ECO:0000313" key="1">
    <source>
        <dbReference type="EMBL" id="MFI7265450.1"/>
    </source>
</evidence>
<accession>A0ABW7ZRJ4</accession>
<name>A0ABW7ZRJ4_9ACTN</name>
<comment type="caution">
    <text evidence="1">The sequence shown here is derived from an EMBL/GenBank/DDBJ whole genome shotgun (WGS) entry which is preliminary data.</text>
</comment>
<dbReference type="Proteomes" id="UP001612812">
    <property type="component" value="Unassembled WGS sequence"/>
</dbReference>
<dbReference type="EMBL" id="JBITLE010000012">
    <property type="protein sequence ID" value="MFI7265450.1"/>
    <property type="molecule type" value="Genomic_DNA"/>
</dbReference>
<organism evidence="1 2">
    <name type="scientific">Micromonospora maritima</name>
    <dbReference type="NCBI Taxonomy" id="986711"/>
    <lineage>
        <taxon>Bacteria</taxon>
        <taxon>Bacillati</taxon>
        <taxon>Actinomycetota</taxon>
        <taxon>Actinomycetes</taxon>
        <taxon>Micromonosporales</taxon>
        <taxon>Micromonosporaceae</taxon>
        <taxon>Micromonospora</taxon>
    </lineage>
</organism>
<evidence type="ECO:0000313" key="2">
    <source>
        <dbReference type="Proteomes" id="UP001612812"/>
    </source>
</evidence>
<keyword evidence="2" id="KW-1185">Reference proteome</keyword>
<gene>
    <name evidence="1" type="ORF">ACIBP4_24510</name>
</gene>
<reference evidence="1 2" key="1">
    <citation type="submission" date="2024-10" db="EMBL/GenBank/DDBJ databases">
        <title>The Natural Products Discovery Center: Release of the First 8490 Sequenced Strains for Exploring Actinobacteria Biosynthetic Diversity.</title>
        <authorList>
            <person name="Kalkreuter E."/>
            <person name="Kautsar S.A."/>
            <person name="Yang D."/>
            <person name="Bader C.D."/>
            <person name="Teijaro C.N."/>
            <person name="Fluegel L."/>
            <person name="Davis C.M."/>
            <person name="Simpson J.R."/>
            <person name="Lauterbach L."/>
            <person name="Steele A.D."/>
            <person name="Gui C."/>
            <person name="Meng S."/>
            <person name="Li G."/>
            <person name="Viehrig K."/>
            <person name="Ye F."/>
            <person name="Su P."/>
            <person name="Kiefer A.F."/>
            <person name="Nichols A."/>
            <person name="Cepeda A.J."/>
            <person name="Yan W."/>
            <person name="Fan B."/>
            <person name="Jiang Y."/>
            <person name="Adhikari A."/>
            <person name="Zheng C.-J."/>
            <person name="Schuster L."/>
            <person name="Cowan T.M."/>
            <person name="Smanski M.J."/>
            <person name="Chevrette M.G."/>
            <person name="De Carvalho L.P.S."/>
            <person name="Shen B."/>
        </authorList>
    </citation>
    <scope>NUCLEOTIDE SEQUENCE [LARGE SCALE GENOMIC DNA]</scope>
    <source>
        <strain evidence="1 2">NPDC049845</strain>
    </source>
</reference>